<keyword evidence="2" id="KW-1185">Reference proteome</keyword>
<protein>
    <submittedName>
        <fullName evidence="1">Uncharacterized protein</fullName>
    </submittedName>
</protein>
<dbReference type="OMA" id="CSIMIAN"/>
<accession>A0A8C4QAB4</accession>
<reference evidence="1" key="1">
    <citation type="submission" date="2025-08" db="UniProtKB">
        <authorList>
            <consortium name="Ensembl"/>
        </authorList>
    </citation>
    <scope>IDENTIFICATION</scope>
</reference>
<organism evidence="1 2">
    <name type="scientific">Eptatretus burgeri</name>
    <name type="common">Inshore hagfish</name>
    <dbReference type="NCBI Taxonomy" id="7764"/>
    <lineage>
        <taxon>Eukaryota</taxon>
        <taxon>Metazoa</taxon>
        <taxon>Chordata</taxon>
        <taxon>Craniata</taxon>
        <taxon>Vertebrata</taxon>
        <taxon>Cyclostomata</taxon>
        <taxon>Myxini</taxon>
        <taxon>Myxiniformes</taxon>
        <taxon>Myxinidae</taxon>
        <taxon>Eptatretinae</taxon>
        <taxon>Eptatretus</taxon>
    </lineage>
</organism>
<reference evidence="1" key="2">
    <citation type="submission" date="2025-09" db="UniProtKB">
        <authorList>
            <consortium name="Ensembl"/>
        </authorList>
    </citation>
    <scope>IDENTIFICATION</scope>
</reference>
<dbReference type="AlphaFoldDB" id="A0A8C4QAB4"/>
<evidence type="ECO:0000313" key="2">
    <source>
        <dbReference type="Proteomes" id="UP000694388"/>
    </source>
</evidence>
<name>A0A8C4QAB4_EPTBU</name>
<evidence type="ECO:0000313" key="1">
    <source>
        <dbReference type="Ensembl" id="ENSEBUP00000012068.1"/>
    </source>
</evidence>
<proteinExistence type="predicted"/>
<dbReference type="Ensembl" id="ENSEBUT00000012644.1">
    <property type="protein sequence ID" value="ENSEBUP00000012068.1"/>
    <property type="gene ID" value="ENSEBUG00000007707.1"/>
</dbReference>
<sequence length="187" mass="20769">MSITYFTKYHDLRDGDGTIDVAECLELGISVSTHDEVLLYINESLLITPQADHVGIGNNTLRKVPNRIFKGGRKKEHLALSVLFDANALVFVSLGIHHSRQTTLHADPPTRCHPFALTSVSPDGIQEFDVWAELAHLLNHLPSLQRQFKEGIKNVLPKPQTHTLMVHMQSTTSKLAPAGDVGWHPLC</sequence>
<dbReference type="Proteomes" id="UP000694388">
    <property type="component" value="Unplaced"/>
</dbReference>